<evidence type="ECO:0000313" key="2">
    <source>
        <dbReference type="Proteomes" id="UP000317938"/>
    </source>
</evidence>
<organism evidence="1 2">
    <name type="scientific">Pseudoalteromonas neustonica</name>
    <dbReference type="NCBI Taxonomy" id="1840331"/>
    <lineage>
        <taxon>Bacteria</taxon>
        <taxon>Pseudomonadati</taxon>
        <taxon>Pseudomonadota</taxon>
        <taxon>Gammaproteobacteria</taxon>
        <taxon>Alteromonadales</taxon>
        <taxon>Pseudoalteromonadaceae</taxon>
        <taxon>Pseudoalteromonas</taxon>
    </lineage>
</organism>
<accession>A0ABY3FEN5</accession>
<reference evidence="1 2" key="1">
    <citation type="submission" date="2019-07" db="EMBL/GenBank/DDBJ databases">
        <title>Diversity of Bacteria from Kongsfjorden, Arctic.</title>
        <authorList>
            <person name="Yu Y."/>
        </authorList>
    </citation>
    <scope>NUCLEOTIDE SEQUENCE [LARGE SCALE GENOMIC DNA]</scope>
    <source>
        <strain evidence="1 2">SM1927</strain>
    </source>
</reference>
<sequence>MTKMRSPLLTQPHQGQQLIAALLVQCAHSNTPLHIPLAAQVNNQLFKCHSTAQSKGGVLNGFIVYAQPNQYIVYGVCLHVTPLGVGVISSVALCNVQSEVPKIVCFWNAILAIFCLPKGATHD</sequence>
<dbReference type="EMBL" id="VNFF01000007">
    <property type="protein sequence ID" value="TVU83770.1"/>
    <property type="molecule type" value="Genomic_DNA"/>
</dbReference>
<evidence type="ECO:0000313" key="1">
    <source>
        <dbReference type="EMBL" id="TVU83770.1"/>
    </source>
</evidence>
<comment type="caution">
    <text evidence="1">The sequence shown here is derived from an EMBL/GenBank/DDBJ whole genome shotgun (WGS) entry which is preliminary data.</text>
</comment>
<gene>
    <name evidence="1" type="ORF">FQP85_08320</name>
</gene>
<proteinExistence type="predicted"/>
<keyword evidence="2" id="KW-1185">Reference proteome</keyword>
<dbReference type="RefSeq" id="WP_145236384.1">
    <property type="nucleotide sequence ID" value="NZ_VNFF01000007.1"/>
</dbReference>
<dbReference type="Proteomes" id="UP000317938">
    <property type="component" value="Unassembled WGS sequence"/>
</dbReference>
<name>A0ABY3FEN5_9GAMM</name>
<protein>
    <submittedName>
        <fullName evidence="1">Uncharacterized protein</fullName>
    </submittedName>
</protein>